<dbReference type="KEGG" id="pno:SNOG_00503"/>
<dbReference type="OMA" id="NTNCVIT"/>
<dbReference type="VEuPathDB" id="FungiDB:JI435_005030"/>
<proteinExistence type="predicted"/>
<evidence type="ECO:0000313" key="3">
    <source>
        <dbReference type="Proteomes" id="UP000663193"/>
    </source>
</evidence>
<sequence length="132" mass="13756">MQLTTILASSILAFASSISAAPTTTNTTSTVTLRVYDDISGVNSDATVPDDNVPRAITDLFEGTAIGNAGFNATSAQLVKFADLTQCVLVNSALGRTIQLDGRSKNYADIDGDRAIAVPTYIGGFTFQCTPS</sequence>
<dbReference type="Proteomes" id="UP000663193">
    <property type="component" value="Chromosome 1"/>
</dbReference>
<dbReference type="OrthoDB" id="3497702at2759"/>
<dbReference type="RefSeq" id="XP_001791187.1">
    <property type="nucleotide sequence ID" value="XM_001791135.1"/>
</dbReference>
<keyword evidence="1" id="KW-0732">Signal</keyword>
<feature type="chain" id="PRO_5034280834" evidence="1">
    <location>
        <begin position="21"/>
        <end position="132"/>
    </location>
</feature>
<evidence type="ECO:0000256" key="1">
    <source>
        <dbReference type="SAM" id="SignalP"/>
    </source>
</evidence>
<name>A0A7U2ES50_PHANO</name>
<evidence type="ECO:0000313" key="2">
    <source>
        <dbReference type="EMBL" id="QRC90993.1"/>
    </source>
</evidence>
<dbReference type="AlphaFoldDB" id="A0A7U2ES50"/>
<accession>A0A7U2ES50</accession>
<feature type="signal peptide" evidence="1">
    <location>
        <begin position="1"/>
        <end position="20"/>
    </location>
</feature>
<reference evidence="3" key="1">
    <citation type="journal article" date="2021" name="BMC Genomics">
        <title>Chromosome-level genome assembly and manually-curated proteome of model necrotroph Parastagonospora nodorum Sn15 reveals a genome-wide trove of candidate effector homologs, and redundancy of virulence-related functions within an accessory chromosome.</title>
        <authorList>
            <person name="Bertazzoni S."/>
            <person name="Jones D.A.B."/>
            <person name="Phan H.T."/>
            <person name="Tan K.-C."/>
            <person name="Hane J.K."/>
        </authorList>
    </citation>
    <scope>NUCLEOTIDE SEQUENCE [LARGE SCALE GENOMIC DNA]</scope>
    <source>
        <strain evidence="3">SN15 / ATCC MYA-4574 / FGSC 10173)</strain>
    </source>
</reference>
<organism evidence="2 3">
    <name type="scientific">Phaeosphaeria nodorum (strain SN15 / ATCC MYA-4574 / FGSC 10173)</name>
    <name type="common">Glume blotch fungus</name>
    <name type="synonym">Parastagonospora nodorum</name>
    <dbReference type="NCBI Taxonomy" id="321614"/>
    <lineage>
        <taxon>Eukaryota</taxon>
        <taxon>Fungi</taxon>
        <taxon>Dikarya</taxon>
        <taxon>Ascomycota</taxon>
        <taxon>Pezizomycotina</taxon>
        <taxon>Dothideomycetes</taxon>
        <taxon>Pleosporomycetidae</taxon>
        <taxon>Pleosporales</taxon>
        <taxon>Pleosporineae</taxon>
        <taxon>Phaeosphaeriaceae</taxon>
        <taxon>Parastagonospora</taxon>
    </lineage>
</organism>
<keyword evidence="3" id="KW-1185">Reference proteome</keyword>
<dbReference type="EMBL" id="CP069023">
    <property type="protein sequence ID" value="QRC90993.1"/>
    <property type="molecule type" value="Genomic_DNA"/>
</dbReference>
<gene>
    <name evidence="2" type="ORF">JI435_005030</name>
</gene>
<protein>
    <submittedName>
        <fullName evidence="2">Uncharacterized protein</fullName>
    </submittedName>
</protein>